<evidence type="ECO:0000259" key="3">
    <source>
        <dbReference type="PROSITE" id="PS50085"/>
    </source>
</evidence>
<dbReference type="InterPro" id="IPR000331">
    <property type="entry name" value="Rap/Ran_GAP_dom"/>
</dbReference>
<feature type="region of interest" description="Disordered" evidence="2">
    <location>
        <begin position="1"/>
        <end position="54"/>
    </location>
</feature>
<dbReference type="GO" id="GO:0051056">
    <property type="term" value="P:regulation of small GTPase mediated signal transduction"/>
    <property type="evidence" value="ECO:0007669"/>
    <property type="project" value="InterPro"/>
</dbReference>
<evidence type="ECO:0000256" key="1">
    <source>
        <dbReference type="ARBA" id="ARBA00022468"/>
    </source>
</evidence>
<name>A0A8J4UZW5_9MYCE</name>
<dbReference type="PANTHER" id="PTHR10063">
    <property type="entry name" value="TUBERIN"/>
    <property type="match status" value="1"/>
</dbReference>
<evidence type="ECO:0000313" key="4">
    <source>
        <dbReference type="EMBL" id="KAF2074910.1"/>
    </source>
</evidence>
<evidence type="ECO:0000256" key="2">
    <source>
        <dbReference type="SAM" id="MobiDB-lite"/>
    </source>
</evidence>
<dbReference type="GO" id="GO:0005096">
    <property type="term" value="F:GTPase activator activity"/>
    <property type="evidence" value="ECO:0007669"/>
    <property type="project" value="UniProtKB-KW"/>
</dbReference>
<gene>
    <name evidence="4" type="ORF">CYY_003787</name>
</gene>
<feature type="compositionally biased region" description="Low complexity" evidence="2">
    <location>
        <begin position="1619"/>
        <end position="1637"/>
    </location>
</feature>
<dbReference type="InterPro" id="IPR035974">
    <property type="entry name" value="Rap/Ran-GAP_sf"/>
</dbReference>
<dbReference type="FunFam" id="3.40.50.11210:FF:000001">
    <property type="entry name" value="Ral GTPase-activating protein subunit alpha-1 isoform 1"/>
    <property type="match status" value="1"/>
</dbReference>
<dbReference type="SUPFAM" id="SSF111347">
    <property type="entry name" value="Rap/Ran-GAP"/>
    <property type="match status" value="1"/>
</dbReference>
<comment type="caution">
    <text evidence="4">The sequence shown here is derived from an EMBL/GenBank/DDBJ whole genome shotgun (WGS) entry which is preliminary data.</text>
</comment>
<dbReference type="GO" id="GO:0005737">
    <property type="term" value="C:cytoplasm"/>
    <property type="evidence" value="ECO:0007669"/>
    <property type="project" value="TreeGrafter"/>
</dbReference>
<protein>
    <recommendedName>
        <fullName evidence="3">Rap-GAP domain-containing protein</fullName>
    </recommendedName>
</protein>
<dbReference type="Gene3D" id="3.40.50.11210">
    <property type="entry name" value="Rap/Ran-GAP"/>
    <property type="match status" value="1"/>
</dbReference>
<dbReference type="OrthoDB" id="19311at2759"/>
<feature type="region of interest" description="Disordered" evidence="2">
    <location>
        <begin position="587"/>
        <end position="606"/>
    </location>
</feature>
<evidence type="ECO:0000313" key="5">
    <source>
        <dbReference type="Proteomes" id="UP000695562"/>
    </source>
</evidence>
<dbReference type="GO" id="GO:0005634">
    <property type="term" value="C:nucleus"/>
    <property type="evidence" value="ECO:0007669"/>
    <property type="project" value="InterPro"/>
</dbReference>
<feature type="compositionally biased region" description="Low complexity" evidence="2">
    <location>
        <begin position="1"/>
        <end position="27"/>
    </location>
</feature>
<dbReference type="Proteomes" id="UP000695562">
    <property type="component" value="Unassembled WGS sequence"/>
</dbReference>
<sequence>MNSNGVNTSGGVTTTSSTNTTSPSLVSQVGPNIPISPNTALNNNVTPTSEKTKEKEKAKKKLAIFLDINLDSFKRFKGLSSFIANSDENEIDKVFKENSYQVYQTMLSTFSAYEIGTYKGKQHYAEKEVLKLMELLKRILIHLEGFVRKGWQVKSIINVLEKMLGIENIQSLRLSGFSVLMVFLEVMEKPDKYKLELFSSCIDFTPYIADYISKINLAKKVFASQELKRFIVIQSTEPPTKEDSTTLFEQIFVHMDKRLPNNFHFWFELLKVHYLSILYPNICKQNGILPPNDITGFVSHCPHELQVVIINYLSKWLTSSGPSNSSAIKDYFLYNIIPTNTAGSIPHSPSLQSVVDSAATTASSAQQQQQTQRISPSGSFEQFTNTPGRGNISILLEIFKQSCRLPLKYYEVIKKSISTFKHLFLENLNELDLGEDLNTYQTFIFNEMLHVFETESATYEKEREIIGTYIIDVYKYMIENYQSFKPNLKEIALNSMLQGTVALLRKSNPNKTVSLTLEQNIVSTTLYGWIKSKETNGKMWDSFHSSFEEIFYRPEVIKQIRSKLMQVTLVLKDLVYPLSQRKIQKKAKDIRNTSKGGEPKSLDHQDVPAEIPADPAIATAIKWDVESCNWIWHCILDLFKNLHRIKETNIHELATHILVDIVDLFIRTEVEVDFADSLDETRPAHLSLINIFGPRLFDTCLLDSKFIKSKVLALGCLCRLVCRHHPQYPISILSHFFGVINNAMISPPVNGVDLSWSIILNSSNIFNLSIPGANILIPTFLYKIKCILTLKNGELNPPSEVRKKCIIIVCSLIFYPNQFPNMDIYNQREVKGKLLGNDLTMAEMKKDIMEILHFTLKSDKQLENKLICTWGLSVFLMEEFNCNYNQDLINDIIDAITSNTLNIESSVARAALDSLSSIGLIFNKLNKPTINRILVSLCTSISKTLPEIFEGTSAVTEQTIAGHFHCLLDWISMDNSIFDDSIYSEFRTQMFYCIEEGLGLKGDYWSTTGVPVKQESVVTSTDSKDQLKSTTKNLTIKKNLYHKIKGSSSSSSNSTPAEEEPQDTTTKFLVIHDACETLLSHCFNFAHNFPSKEGAEFISSFIDEEDDQLFNEIEEGVNNSGSSNNNSNPNSNSIITNNQTHIHTLPDGKTLSSLPLFCVLNDNALISVVEIPKPNGTGTLARLFIRDATGKYVWNFDCDYDLEKQLNSNLQMYISNINDIIKDSNSSTIIFDQNQNAFKYINNVSQSPTIKPIEPDEKLNNLLLSLSKEHPECLPTSGVFLNNPLINLKSSLINEFTKNQGEINSFIERENTFNIDKYSLPPSGNSWSLNLPENFKPVVSQSSRLLMSYFGFLDFNISSNTLKQLESTNKLSRALTQLDITPGREILKIGVIYTAEGQDDQKDILRNDKGSDLYREFVDGLGWPVDLTTHQGYLGGLDRKKSTGITAPYYATPSIETIFHDITLMPTNPIDSQQIHKKRHVGNDIVNIVWSEHIRDYSPTTITSQFNDALVIVYPLSNGLFRIQIYRKESKVPMFGPLIHGMAVNKQLLSLLVRQTAINAYRYVRYNTPNYSKPFVLRKLRIKEIVDRYSSERNYVDYVHSIVSGSSNFQQAPPVTSLNTSNDNSAQTTTTTNTSTI</sequence>
<feature type="region of interest" description="Disordered" evidence="2">
    <location>
        <begin position="1115"/>
        <end position="1135"/>
    </location>
</feature>
<dbReference type="PANTHER" id="PTHR10063:SF11">
    <property type="entry name" value="RHO GTPASE-ACTIVATING PROTEIN CG5521-RELATED"/>
    <property type="match status" value="1"/>
</dbReference>
<keyword evidence="5" id="KW-1185">Reference proteome</keyword>
<organism evidence="4 5">
    <name type="scientific">Polysphondylium violaceum</name>
    <dbReference type="NCBI Taxonomy" id="133409"/>
    <lineage>
        <taxon>Eukaryota</taxon>
        <taxon>Amoebozoa</taxon>
        <taxon>Evosea</taxon>
        <taxon>Eumycetozoa</taxon>
        <taxon>Dictyostelia</taxon>
        <taxon>Dictyosteliales</taxon>
        <taxon>Dictyosteliaceae</taxon>
        <taxon>Polysphondylium</taxon>
    </lineage>
</organism>
<feature type="domain" description="Rap-GAP" evidence="3">
    <location>
        <begin position="1375"/>
        <end position="1585"/>
    </location>
</feature>
<dbReference type="PROSITE" id="PS50085">
    <property type="entry name" value="RAPGAP"/>
    <property type="match status" value="1"/>
</dbReference>
<feature type="compositionally biased region" description="Low complexity" evidence="2">
    <location>
        <begin position="1118"/>
        <end position="1135"/>
    </location>
</feature>
<accession>A0A8J4UZW5</accession>
<dbReference type="Pfam" id="PF02145">
    <property type="entry name" value="Rap_GAP"/>
    <property type="match status" value="1"/>
</dbReference>
<dbReference type="InterPro" id="IPR027107">
    <property type="entry name" value="Tuberin/Ral-act_asu"/>
</dbReference>
<feature type="region of interest" description="Disordered" evidence="2">
    <location>
        <begin position="1613"/>
        <end position="1637"/>
    </location>
</feature>
<keyword evidence="1" id="KW-0343">GTPase activation</keyword>
<dbReference type="EMBL" id="AJWJ01000123">
    <property type="protein sequence ID" value="KAF2074910.1"/>
    <property type="molecule type" value="Genomic_DNA"/>
</dbReference>
<feature type="compositionally biased region" description="Polar residues" evidence="2">
    <location>
        <begin position="35"/>
        <end position="49"/>
    </location>
</feature>
<reference evidence="4" key="1">
    <citation type="submission" date="2020-01" db="EMBL/GenBank/DDBJ databases">
        <title>Development of genomics and gene disruption for Polysphondylium violaceum indicates a role for the polyketide synthase stlB in stalk morphogenesis.</title>
        <authorList>
            <person name="Narita B."/>
            <person name="Kawabe Y."/>
            <person name="Kin K."/>
            <person name="Saito T."/>
            <person name="Gibbs R."/>
            <person name="Kuspa A."/>
            <person name="Muzny D."/>
            <person name="Queller D."/>
            <person name="Richards S."/>
            <person name="Strassman J."/>
            <person name="Sucgang R."/>
            <person name="Worley K."/>
            <person name="Schaap P."/>
        </authorList>
    </citation>
    <scope>NUCLEOTIDE SEQUENCE</scope>
    <source>
        <strain evidence="4">QSvi11</strain>
    </source>
</reference>
<proteinExistence type="predicted"/>